<evidence type="ECO:0000313" key="3">
    <source>
        <dbReference type="EMBL" id="KAF9494752.1"/>
    </source>
</evidence>
<reference evidence="3" key="1">
    <citation type="submission" date="2020-11" db="EMBL/GenBank/DDBJ databases">
        <authorList>
            <consortium name="DOE Joint Genome Institute"/>
            <person name="Ahrendt S."/>
            <person name="Riley R."/>
            <person name="Andreopoulos W."/>
            <person name="Labutti K."/>
            <person name="Pangilinan J."/>
            <person name="Ruiz-Duenas F.J."/>
            <person name="Barrasa J.M."/>
            <person name="Sanchez-Garcia M."/>
            <person name="Camarero S."/>
            <person name="Miyauchi S."/>
            <person name="Serrano A."/>
            <person name="Linde D."/>
            <person name="Babiker R."/>
            <person name="Drula E."/>
            <person name="Ayuso-Fernandez I."/>
            <person name="Pacheco R."/>
            <person name="Padilla G."/>
            <person name="Ferreira P."/>
            <person name="Barriuso J."/>
            <person name="Kellner H."/>
            <person name="Castanera R."/>
            <person name="Alfaro M."/>
            <person name="Ramirez L."/>
            <person name="Pisabarro A.G."/>
            <person name="Kuo A."/>
            <person name="Tritt A."/>
            <person name="Lipzen A."/>
            <person name="He G."/>
            <person name="Yan M."/>
            <person name="Ng V."/>
            <person name="Cullen D."/>
            <person name="Martin F."/>
            <person name="Rosso M.-N."/>
            <person name="Henrissat B."/>
            <person name="Hibbett D."/>
            <person name="Martinez A.T."/>
            <person name="Grigoriev I.V."/>
        </authorList>
    </citation>
    <scope>NUCLEOTIDE SEQUENCE</scope>
    <source>
        <strain evidence="3">ATCC 90797</strain>
    </source>
</reference>
<feature type="compositionally biased region" description="Low complexity" evidence="1">
    <location>
        <begin position="74"/>
        <end position="100"/>
    </location>
</feature>
<dbReference type="EMBL" id="MU154569">
    <property type="protein sequence ID" value="KAF9494752.1"/>
    <property type="molecule type" value="Genomic_DNA"/>
</dbReference>
<comment type="caution">
    <text evidence="3">The sequence shown here is derived from an EMBL/GenBank/DDBJ whole genome shotgun (WGS) entry which is preliminary data.</text>
</comment>
<feature type="chain" id="PRO_5040492296" evidence="2">
    <location>
        <begin position="24"/>
        <end position="171"/>
    </location>
</feature>
<feature type="signal peptide" evidence="2">
    <location>
        <begin position="1"/>
        <end position="23"/>
    </location>
</feature>
<gene>
    <name evidence="3" type="ORF">BDN71DRAFT_1448545</name>
</gene>
<evidence type="ECO:0000256" key="2">
    <source>
        <dbReference type="SAM" id="SignalP"/>
    </source>
</evidence>
<proteinExistence type="predicted"/>
<dbReference type="OrthoDB" id="10480008at2759"/>
<sequence>MKSFTSTAFATTMLALFSGAAVAMPQMGGPPPNGMSGGMMPGQGQPQGMPKYVIFPRPFSPFERYADGAFATSQPIQQGQQFPQNPQTQNPGQMQGQPQPMANDPNNAAIQPQNGVQLPAGAMPTNQQQQQFGMNPGLNTQMNGAAARGYAGRQGVVVIGAAAVGAVVAWM</sequence>
<feature type="non-terminal residue" evidence="3">
    <location>
        <position position="171"/>
    </location>
</feature>
<keyword evidence="4" id="KW-1185">Reference proteome</keyword>
<keyword evidence="2" id="KW-0732">Signal</keyword>
<name>A0A9P6D815_PLEER</name>
<organism evidence="3 4">
    <name type="scientific">Pleurotus eryngii</name>
    <name type="common">Boletus of the steppes</name>
    <dbReference type="NCBI Taxonomy" id="5323"/>
    <lineage>
        <taxon>Eukaryota</taxon>
        <taxon>Fungi</taxon>
        <taxon>Dikarya</taxon>
        <taxon>Basidiomycota</taxon>
        <taxon>Agaricomycotina</taxon>
        <taxon>Agaricomycetes</taxon>
        <taxon>Agaricomycetidae</taxon>
        <taxon>Agaricales</taxon>
        <taxon>Pleurotineae</taxon>
        <taxon>Pleurotaceae</taxon>
        <taxon>Pleurotus</taxon>
    </lineage>
</organism>
<dbReference type="AlphaFoldDB" id="A0A9P6D815"/>
<protein>
    <submittedName>
        <fullName evidence="3">Uncharacterized protein</fullName>
    </submittedName>
</protein>
<evidence type="ECO:0000256" key="1">
    <source>
        <dbReference type="SAM" id="MobiDB-lite"/>
    </source>
</evidence>
<feature type="region of interest" description="Disordered" evidence="1">
    <location>
        <begin position="72"/>
        <end position="121"/>
    </location>
</feature>
<accession>A0A9P6D815</accession>
<feature type="compositionally biased region" description="Polar residues" evidence="1">
    <location>
        <begin position="104"/>
        <end position="116"/>
    </location>
</feature>
<evidence type="ECO:0000313" key="4">
    <source>
        <dbReference type="Proteomes" id="UP000807025"/>
    </source>
</evidence>
<dbReference type="Proteomes" id="UP000807025">
    <property type="component" value="Unassembled WGS sequence"/>
</dbReference>